<dbReference type="CDD" id="cd00413">
    <property type="entry name" value="Glyco_hydrolase_16"/>
    <property type="match status" value="1"/>
</dbReference>
<evidence type="ECO:0000313" key="3">
    <source>
        <dbReference type="EMBL" id="KAA9380057.1"/>
    </source>
</evidence>
<dbReference type="GO" id="GO:0004553">
    <property type="term" value="F:hydrolase activity, hydrolyzing O-glycosyl compounds"/>
    <property type="evidence" value="ECO:0007669"/>
    <property type="project" value="InterPro"/>
</dbReference>
<dbReference type="AlphaFoldDB" id="A0A5J5K711"/>
<feature type="compositionally biased region" description="Gly residues" evidence="1">
    <location>
        <begin position="266"/>
        <end position="283"/>
    </location>
</feature>
<keyword evidence="3" id="KW-0378">Hydrolase</keyword>
<feature type="compositionally biased region" description="Pro residues" evidence="1">
    <location>
        <begin position="127"/>
        <end position="139"/>
    </location>
</feature>
<feature type="compositionally biased region" description="Polar residues" evidence="1">
    <location>
        <begin position="74"/>
        <end position="92"/>
    </location>
</feature>
<accession>A0A5J5K711</accession>
<feature type="region of interest" description="Disordered" evidence="1">
    <location>
        <begin position="33"/>
        <end position="283"/>
    </location>
</feature>
<evidence type="ECO:0000256" key="1">
    <source>
        <dbReference type="SAM" id="MobiDB-lite"/>
    </source>
</evidence>
<evidence type="ECO:0000259" key="2">
    <source>
        <dbReference type="PROSITE" id="PS51762"/>
    </source>
</evidence>
<proteinExistence type="predicted"/>
<evidence type="ECO:0000313" key="4">
    <source>
        <dbReference type="Proteomes" id="UP000327011"/>
    </source>
</evidence>
<dbReference type="InterPro" id="IPR000757">
    <property type="entry name" value="Beta-glucanase-like"/>
</dbReference>
<gene>
    <name evidence="3" type="ORF">F5972_10630</name>
</gene>
<organism evidence="3 4">
    <name type="scientific">Microbispora cellulosiformans</name>
    <dbReference type="NCBI Taxonomy" id="2614688"/>
    <lineage>
        <taxon>Bacteria</taxon>
        <taxon>Bacillati</taxon>
        <taxon>Actinomycetota</taxon>
        <taxon>Actinomycetes</taxon>
        <taxon>Streptosporangiales</taxon>
        <taxon>Streptosporangiaceae</taxon>
        <taxon>Microbispora</taxon>
    </lineage>
</organism>
<comment type="caution">
    <text evidence="3">The sequence shown here is derived from an EMBL/GenBank/DDBJ whole genome shotgun (WGS) entry which is preliminary data.</text>
</comment>
<dbReference type="PROSITE" id="PS51762">
    <property type="entry name" value="GH16_2"/>
    <property type="match status" value="1"/>
</dbReference>
<name>A0A5J5K711_9ACTN</name>
<feature type="compositionally biased region" description="Basic and acidic residues" evidence="1">
    <location>
        <begin position="96"/>
        <end position="105"/>
    </location>
</feature>
<dbReference type="Proteomes" id="UP000327011">
    <property type="component" value="Unassembled WGS sequence"/>
</dbReference>
<feature type="compositionally biased region" description="Acidic residues" evidence="1">
    <location>
        <begin position="182"/>
        <end position="191"/>
    </location>
</feature>
<feature type="domain" description="GH16" evidence="2">
    <location>
        <begin position="240"/>
        <end position="422"/>
    </location>
</feature>
<keyword evidence="4" id="KW-1185">Reference proteome</keyword>
<dbReference type="InterPro" id="IPR013320">
    <property type="entry name" value="ConA-like_dom_sf"/>
</dbReference>
<dbReference type="EMBL" id="VYTZ01000003">
    <property type="protein sequence ID" value="KAA9380057.1"/>
    <property type="molecule type" value="Genomic_DNA"/>
</dbReference>
<reference evidence="3 4" key="1">
    <citation type="submission" date="2019-09" db="EMBL/GenBank/DDBJ databases">
        <title>Screening of Novel Bioactive Compounds from Soil-Associated.</title>
        <authorList>
            <person name="Gong X."/>
        </authorList>
    </citation>
    <scope>NUCLEOTIDE SEQUENCE [LARGE SCALE GENOMIC DNA]</scope>
    <source>
        <strain evidence="3 4">Gxj-6</strain>
    </source>
</reference>
<dbReference type="Gene3D" id="2.60.120.200">
    <property type="match status" value="1"/>
</dbReference>
<dbReference type="Pfam" id="PF00722">
    <property type="entry name" value="Glyco_hydro_16"/>
    <property type="match status" value="1"/>
</dbReference>
<dbReference type="SUPFAM" id="SSF49899">
    <property type="entry name" value="Concanavalin A-like lectins/glucanases"/>
    <property type="match status" value="1"/>
</dbReference>
<dbReference type="GO" id="GO:0005975">
    <property type="term" value="P:carbohydrate metabolic process"/>
    <property type="evidence" value="ECO:0007669"/>
    <property type="project" value="InterPro"/>
</dbReference>
<sequence>MSLHGPGSAVAAAMLIVAATACSSGDSTKVFNAGGESAVRPPASSPDLPGSAPNAAGAGATRTSVPGDAESDDQASTGDRTSKGTSRTSSAVSAEADGRSVHEIGDETAETAAEKITDEPVGIGAPKPGPAPSSGPAPRPSLVQRATPPPSAAPGARNSGTGTGTGTGKSTGKSANKSTDETSGETGEETDPPMRLSAPAKTGPRQVDIVQPQDVPGNPVITDRPAGSTGSRSAGNGTAAGWSGPVLTEDFGDQLDPTSWTATGSRGAGGIGGGTLRLTGGTGLTGKLTQQYGRWEVRLGASKGSGTPVVSLRPGSGGGAEIGLAAIGDPDRQAANAFVSSESGDRTHGALRADFTRWHTVAVDWLPDRVSVWLDGARVWDYTGRVPAQRMGLSLRNVCEGSATCDGTLFVDWLRVYRAAQR</sequence>
<protein>
    <submittedName>
        <fullName evidence="3">Family 16 glycosylhydrolase</fullName>
    </submittedName>
</protein>
<feature type="compositionally biased region" description="Low complexity" evidence="1">
    <location>
        <begin position="49"/>
        <end position="60"/>
    </location>
</feature>